<dbReference type="Proteomes" id="UP000053647">
    <property type="component" value="Unassembled WGS sequence"/>
</dbReference>
<sequence length="123" mass="13752">MNVEYQSNNSCSNWTFSAVLVPIFHLTRQKSDLFSRLFFTRPAFSSSVAADFPARYRYNTLTQIEYDGPRLLLPFISKYIIAFSDGREGGATAIGAIGGMLKTAEMGQKVSLNVLPDVREMVE</sequence>
<name>A0A0C9SLS8_PAXIN</name>
<evidence type="ECO:0000313" key="1">
    <source>
        <dbReference type="EMBL" id="KIJ04949.1"/>
    </source>
</evidence>
<dbReference type="EMBL" id="KN821382">
    <property type="protein sequence ID" value="KIJ04949.1"/>
    <property type="molecule type" value="Genomic_DNA"/>
</dbReference>
<dbReference type="AlphaFoldDB" id="A0A0C9SLS8"/>
<organism evidence="1 2">
    <name type="scientific">Paxillus involutus ATCC 200175</name>
    <dbReference type="NCBI Taxonomy" id="664439"/>
    <lineage>
        <taxon>Eukaryota</taxon>
        <taxon>Fungi</taxon>
        <taxon>Dikarya</taxon>
        <taxon>Basidiomycota</taxon>
        <taxon>Agaricomycotina</taxon>
        <taxon>Agaricomycetes</taxon>
        <taxon>Agaricomycetidae</taxon>
        <taxon>Boletales</taxon>
        <taxon>Paxilineae</taxon>
        <taxon>Paxillaceae</taxon>
        <taxon>Paxillus</taxon>
    </lineage>
</organism>
<reference evidence="1 2" key="1">
    <citation type="submission" date="2014-06" db="EMBL/GenBank/DDBJ databases">
        <authorList>
            <consortium name="DOE Joint Genome Institute"/>
            <person name="Kuo A."/>
            <person name="Kohler A."/>
            <person name="Nagy L.G."/>
            <person name="Floudas D."/>
            <person name="Copeland A."/>
            <person name="Barry K.W."/>
            <person name="Cichocki N."/>
            <person name="Veneault-Fourrey C."/>
            <person name="LaButti K."/>
            <person name="Lindquist E.A."/>
            <person name="Lipzen A."/>
            <person name="Lundell T."/>
            <person name="Morin E."/>
            <person name="Murat C."/>
            <person name="Sun H."/>
            <person name="Tunlid A."/>
            <person name="Henrissat B."/>
            <person name="Grigoriev I.V."/>
            <person name="Hibbett D.S."/>
            <person name="Martin F."/>
            <person name="Nordberg H.P."/>
            <person name="Cantor M.N."/>
            <person name="Hua S.X."/>
        </authorList>
    </citation>
    <scope>NUCLEOTIDE SEQUENCE [LARGE SCALE GENOMIC DNA]</scope>
    <source>
        <strain evidence="1 2">ATCC 200175</strain>
    </source>
</reference>
<evidence type="ECO:0000313" key="2">
    <source>
        <dbReference type="Proteomes" id="UP000053647"/>
    </source>
</evidence>
<gene>
    <name evidence="1" type="ORF">PAXINDRAFT_21771</name>
</gene>
<dbReference type="HOGENOM" id="CLU_2015965_0_0_1"/>
<keyword evidence="2" id="KW-1185">Reference proteome</keyword>
<accession>A0A0C9SLS8</accession>
<protein>
    <submittedName>
        <fullName evidence="1">Uncharacterized protein</fullName>
    </submittedName>
</protein>
<proteinExistence type="predicted"/>
<reference evidence="2" key="2">
    <citation type="submission" date="2015-01" db="EMBL/GenBank/DDBJ databases">
        <title>Evolutionary Origins and Diversification of the Mycorrhizal Mutualists.</title>
        <authorList>
            <consortium name="DOE Joint Genome Institute"/>
            <consortium name="Mycorrhizal Genomics Consortium"/>
            <person name="Kohler A."/>
            <person name="Kuo A."/>
            <person name="Nagy L.G."/>
            <person name="Floudas D."/>
            <person name="Copeland A."/>
            <person name="Barry K.W."/>
            <person name="Cichocki N."/>
            <person name="Veneault-Fourrey C."/>
            <person name="LaButti K."/>
            <person name="Lindquist E.A."/>
            <person name="Lipzen A."/>
            <person name="Lundell T."/>
            <person name="Morin E."/>
            <person name="Murat C."/>
            <person name="Riley R."/>
            <person name="Ohm R."/>
            <person name="Sun H."/>
            <person name="Tunlid A."/>
            <person name="Henrissat B."/>
            <person name="Grigoriev I.V."/>
            <person name="Hibbett D.S."/>
            <person name="Martin F."/>
        </authorList>
    </citation>
    <scope>NUCLEOTIDE SEQUENCE [LARGE SCALE GENOMIC DNA]</scope>
    <source>
        <strain evidence="2">ATCC 200175</strain>
    </source>
</reference>